<evidence type="ECO:0000313" key="1">
    <source>
        <dbReference type="EMBL" id="MFC4030137.1"/>
    </source>
</evidence>
<evidence type="ECO:0000313" key="2">
    <source>
        <dbReference type="Proteomes" id="UP001595765"/>
    </source>
</evidence>
<organism evidence="1 2">
    <name type="scientific">Streptomyces polygonati</name>
    <dbReference type="NCBI Taxonomy" id="1617087"/>
    <lineage>
        <taxon>Bacteria</taxon>
        <taxon>Bacillati</taxon>
        <taxon>Actinomycetota</taxon>
        <taxon>Actinomycetes</taxon>
        <taxon>Kitasatosporales</taxon>
        <taxon>Streptomycetaceae</taxon>
        <taxon>Streptomyces</taxon>
    </lineage>
</organism>
<proteinExistence type="predicted"/>
<dbReference type="Proteomes" id="UP001595765">
    <property type="component" value="Unassembled WGS sequence"/>
</dbReference>
<accession>A0ABV8HGX6</accession>
<gene>
    <name evidence="1" type="ORF">ACFO3J_01470</name>
</gene>
<dbReference type="EMBL" id="JBHSBB010000002">
    <property type="protein sequence ID" value="MFC4030137.1"/>
    <property type="molecule type" value="Genomic_DNA"/>
</dbReference>
<comment type="caution">
    <text evidence="1">The sequence shown here is derived from an EMBL/GenBank/DDBJ whole genome shotgun (WGS) entry which is preliminary data.</text>
</comment>
<keyword evidence="2" id="KW-1185">Reference proteome</keyword>
<dbReference type="RefSeq" id="WP_386425125.1">
    <property type="nucleotide sequence ID" value="NZ_JBHSBB010000002.1"/>
</dbReference>
<protein>
    <submittedName>
        <fullName evidence="1">Uncharacterized protein</fullName>
    </submittedName>
</protein>
<sequence>MAGGLRGGEDIPEAAAKSIAEGSELLGEAGQNPAARFFSSVGDYGRAVGEKFAAGGEKEVIENMSKLRTLAEEFPDTRLFPNALARGASFLNTVRLANGAANVVDEFGHWAGGSDLINWAGNGFSGGLAHPELEGETSPHWDVFGRLKELTTAEIGS</sequence>
<reference evidence="2" key="1">
    <citation type="journal article" date="2019" name="Int. J. Syst. Evol. Microbiol.">
        <title>The Global Catalogue of Microorganisms (GCM) 10K type strain sequencing project: providing services to taxonomists for standard genome sequencing and annotation.</title>
        <authorList>
            <consortium name="The Broad Institute Genomics Platform"/>
            <consortium name="The Broad Institute Genome Sequencing Center for Infectious Disease"/>
            <person name="Wu L."/>
            <person name="Ma J."/>
        </authorList>
    </citation>
    <scope>NUCLEOTIDE SEQUENCE [LARGE SCALE GENOMIC DNA]</scope>
    <source>
        <strain evidence="2">CGMCC 4.7237</strain>
    </source>
</reference>
<name>A0ABV8HGX6_9ACTN</name>